<dbReference type="GO" id="GO:0006281">
    <property type="term" value="P:DNA repair"/>
    <property type="evidence" value="ECO:0007669"/>
    <property type="project" value="TreeGrafter"/>
</dbReference>
<dbReference type="InterPro" id="IPR023198">
    <property type="entry name" value="PGP-like_dom2"/>
</dbReference>
<dbReference type="PANTHER" id="PTHR43434">
    <property type="entry name" value="PHOSPHOGLYCOLATE PHOSPHATASE"/>
    <property type="match status" value="1"/>
</dbReference>
<sequence length="221" mass="24157">MTAYTMPLGIIFDMDNTLLRSHIDFPAMKREVHAWLAARAFAAASLDLNRYTTSMLIEEAKQAGMSAGDYEAVMRITAEHEVRGMAGAGLEPGAVELLDALHGRYMLAIVTNNAEQAAERALTETGIIDRFTIIVGRESMQAMKPSPSGYETVLRQSGISASEWLSVGDSWIDGKGSVDAGIAFISYGTTLEAMRSRGVEPIHSIEELMELDRWLSRIGVK</sequence>
<dbReference type="SFLD" id="SFLDG01129">
    <property type="entry name" value="C1.5:_HAD__Beta-PGM__Phosphata"/>
    <property type="match status" value="1"/>
</dbReference>
<evidence type="ECO:0000313" key="1">
    <source>
        <dbReference type="EMBL" id="EFM09948.1"/>
    </source>
</evidence>
<dbReference type="Proteomes" id="UP000005387">
    <property type="component" value="Unassembled WGS sequence"/>
</dbReference>
<evidence type="ECO:0000313" key="2">
    <source>
        <dbReference type="Proteomes" id="UP000005387"/>
    </source>
</evidence>
<keyword evidence="2" id="KW-1185">Reference proteome</keyword>
<gene>
    <name evidence="1" type="ORF">PaecuDRAFT_3451</name>
</gene>
<reference evidence="1 2" key="1">
    <citation type="submission" date="2010-07" db="EMBL/GenBank/DDBJ databases">
        <title>The draft genome of Paenibacillus curdlanolyticus YK9.</title>
        <authorList>
            <consortium name="US DOE Joint Genome Institute (JGI-PGF)"/>
            <person name="Lucas S."/>
            <person name="Copeland A."/>
            <person name="Lapidus A."/>
            <person name="Cheng J.-F."/>
            <person name="Bruce D."/>
            <person name="Goodwin L."/>
            <person name="Pitluck S."/>
            <person name="Land M.L."/>
            <person name="Hauser L."/>
            <person name="Chang Y.-J."/>
            <person name="Jeffries C."/>
            <person name="Anderson I.J."/>
            <person name="Johnson E."/>
            <person name="Loganathan U."/>
            <person name="Mulhopadhyay B."/>
            <person name="Kyrpides N."/>
            <person name="Woyke T.J."/>
        </authorList>
    </citation>
    <scope>NUCLEOTIDE SEQUENCE [LARGE SCALE GENOMIC DNA]</scope>
    <source>
        <strain evidence="1 2">YK9</strain>
    </source>
</reference>
<dbReference type="InterPro" id="IPR050155">
    <property type="entry name" value="HAD-like_hydrolase_sf"/>
</dbReference>
<dbReference type="InterPro" id="IPR006439">
    <property type="entry name" value="HAD-SF_hydro_IA"/>
</dbReference>
<dbReference type="PANTHER" id="PTHR43434:SF1">
    <property type="entry name" value="PHOSPHOGLYCOLATE PHOSPHATASE"/>
    <property type="match status" value="1"/>
</dbReference>
<dbReference type="Pfam" id="PF13419">
    <property type="entry name" value="HAD_2"/>
    <property type="match status" value="1"/>
</dbReference>
<dbReference type="SFLD" id="SFLDS00003">
    <property type="entry name" value="Haloacid_Dehalogenase"/>
    <property type="match status" value="1"/>
</dbReference>
<dbReference type="eggNOG" id="COG0546">
    <property type="taxonomic scope" value="Bacteria"/>
</dbReference>
<proteinExistence type="predicted"/>
<accession>E0ICR2</accession>
<dbReference type="InterPro" id="IPR036412">
    <property type="entry name" value="HAD-like_sf"/>
</dbReference>
<dbReference type="InterPro" id="IPR023214">
    <property type="entry name" value="HAD_sf"/>
</dbReference>
<dbReference type="InterPro" id="IPR041492">
    <property type="entry name" value="HAD_2"/>
</dbReference>
<dbReference type="SUPFAM" id="SSF56784">
    <property type="entry name" value="HAD-like"/>
    <property type="match status" value="1"/>
</dbReference>
<dbReference type="EMBL" id="AEDD01000009">
    <property type="protein sequence ID" value="EFM09948.1"/>
    <property type="molecule type" value="Genomic_DNA"/>
</dbReference>
<dbReference type="NCBIfam" id="TIGR01549">
    <property type="entry name" value="HAD-SF-IA-v1"/>
    <property type="match status" value="1"/>
</dbReference>
<dbReference type="AlphaFoldDB" id="E0ICR2"/>
<protein>
    <submittedName>
        <fullName evidence="1">HAD-superfamily hydrolase, subfamily IA, variant 1</fullName>
    </submittedName>
</protein>
<keyword evidence="1" id="KW-0378">Hydrolase</keyword>
<dbReference type="GO" id="GO:0005829">
    <property type="term" value="C:cytosol"/>
    <property type="evidence" value="ECO:0007669"/>
    <property type="project" value="TreeGrafter"/>
</dbReference>
<dbReference type="GO" id="GO:0008967">
    <property type="term" value="F:phosphoglycolate phosphatase activity"/>
    <property type="evidence" value="ECO:0007669"/>
    <property type="project" value="TreeGrafter"/>
</dbReference>
<organism evidence="1 2">
    <name type="scientific">Paenibacillus curdlanolyticus YK9</name>
    <dbReference type="NCBI Taxonomy" id="717606"/>
    <lineage>
        <taxon>Bacteria</taxon>
        <taxon>Bacillati</taxon>
        <taxon>Bacillota</taxon>
        <taxon>Bacilli</taxon>
        <taxon>Bacillales</taxon>
        <taxon>Paenibacillaceae</taxon>
        <taxon>Paenibacillus</taxon>
    </lineage>
</organism>
<dbReference type="Gene3D" id="3.40.50.1000">
    <property type="entry name" value="HAD superfamily/HAD-like"/>
    <property type="match status" value="1"/>
</dbReference>
<dbReference type="Gene3D" id="1.10.150.240">
    <property type="entry name" value="Putative phosphatase, domain 2"/>
    <property type="match status" value="1"/>
</dbReference>
<name>E0ICR2_9BACL</name>
<dbReference type="STRING" id="717606.PaecuDRAFT_3451"/>